<dbReference type="EMBL" id="BMOO01000002">
    <property type="protein sequence ID" value="GGM62543.1"/>
    <property type="molecule type" value="Genomic_DNA"/>
</dbReference>
<accession>A0A830FUT3</accession>
<feature type="modified residue" description="4-aspartylphosphate" evidence="2">
    <location>
        <position position="55"/>
    </location>
</feature>
<dbReference type="EMBL" id="JAGGKO010000002">
    <property type="protein sequence ID" value="MBP1954621.1"/>
    <property type="molecule type" value="Genomic_DNA"/>
</dbReference>
<dbReference type="PROSITE" id="PS50110">
    <property type="entry name" value="RESPONSE_REGULATORY"/>
    <property type="match status" value="1"/>
</dbReference>
<evidence type="ECO:0000313" key="5">
    <source>
        <dbReference type="EMBL" id="MBP1954621.1"/>
    </source>
</evidence>
<feature type="domain" description="Response regulatory" evidence="3">
    <location>
        <begin position="5"/>
        <end position="120"/>
    </location>
</feature>
<organism evidence="4 6">
    <name type="scientific">Halarchaeum rubridurum</name>
    <dbReference type="NCBI Taxonomy" id="489911"/>
    <lineage>
        <taxon>Archaea</taxon>
        <taxon>Methanobacteriati</taxon>
        <taxon>Methanobacteriota</taxon>
        <taxon>Stenosarchaea group</taxon>
        <taxon>Halobacteria</taxon>
        <taxon>Halobacteriales</taxon>
        <taxon>Halobacteriaceae</taxon>
    </lineage>
</organism>
<evidence type="ECO:0000256" key="2">
    <source>
        <dbReference type="PROSITE-ProRule" id="PRU00169"/>
    </source>
</evidence>
<evidence type="ECO:0000259" key="3">
    <source>
        <dbReference type="PROSITE" id="PS50110"/>
    </source>
</evidence>
<keyword evidence="1 2" id="KW-0597">Phosphoprotein</keyword>
<dbReference type="GO" id="GO:0003677">
    <property type="term" value="F:DNA binding"/>
    <property type="evidence" value="ECO:0007669"/>
    <property type="project" value="UniProtKB-KW"/>
</dbReference>
<protein>
    <submittedName>
        <fullName evidence="5">DNA-binding NtrC family response regulator</fullName>
    </submittedName>
</protein>
<dbReference type="SUPFAM" id="SSF52172">
    <property type="entry name" value="CheY-like"/>
    <property type="match status" value="1"/>
</dbReference>
<reference evidence="4" key="2">
    <citation type="submission" date="2020-09" db="EMBL/GenBank/DDBJ databases">
        <authorList>
            <person name="Sun Q."/>
            <person name="Ohkuma M."/>
        </authorList>
    </citation>
    <scope>NUCLEOTIDE SEQUENCE</scope>
    <source>
        <strain evidence="4">JCM 16108</strain>
    </source>
</reference>
<dbReference type="GO" id="GO:0000160">
    <property type="term" value="P:phosphorelay signal transduction system"/>
    <property type="evidence" value="ECO:0007669"/>
    <property type="project" value="InterPro"/>
</dbReference>
<dbReference type="PANTHER" id="PTHR44591">
    <property type="entry name" value="STRESS RESPONSE REGULATOR PROTEIN 1"/>
    <property type="match status" value="1"/>
</dbReference>
<proteinExistence type="predicted"/>
<dbReference type="PANTHER" id="PTHR44591:SF3">
    <property type="entry name" value="RESPONSE REGULATORY DOMAIN-CONTAINING PROTEIN"/>
    <property type="match status" value="1"/>
</dbReference>
<dbReference type="Proteomes" id="UP000765891">
    <property type="component" value="Unassembled WGS sequence"/>
</dbReference>
<dbReference type="Proteomes" id="UP000614609">
    <property type="component" value="Unassembled WGS sequence"/>
</dbReference>
<reference evidence="5" key="3">
    <citation type="submission" date="2021-03" db="EMBL/GenBank/DDBJ databases">
        <title>Genomic Encyclopedia of Type Strains, Phase IV (KMG-IV): sequencing the most valuable type-strain genomes for metagenomic binning, comparative biology and taxonomic classification.</title>
        <authorList>
            <person name="Goeker M."/>
        </authorList>
    </citation>
    <scope>NUCLEOTIDE SEQUENCE</scope>
    <source>
        <strain evidence="5">DSM 22443</strain>
    </source>
</reference>
<dbReference type="InterPro" id="IPR011006">
    <property type="entry name" value="CheY-like_superfamily"/>
</dbReference>
<keyword evidence="6" id="KW-1185">Reference proteome</keyword>
<dbReference type="OrthoDB" id="8127at2157"/>
<evidence type="ECO:0000256" key="1">
    <source>
        <dbReference type="ARBA" id="ARBA00022553"/>
    </source>
</evidence>
<dbReference type="CDD" id="cd00156">
    <property type="entry name" value="REC"/>
    <property type="match status" value="1"/>
</dbReference>
<dbReference type="RefSeq" id="WP_188870640.1">
    <property type="nucleotide sequence ID" value="NZ_BMOO01000002.1"/>
</dbReference>
<dbReference type="InterPro" id="IPR001789">
    <property type="entry name" value="Sig_transdc_resp-reg_receiver"/>
</dbReference>
<sequence length="127" mass="13779">MDSRPVVYVDDDPALVDVVDRRLRARLDRPVETTRSAADALERLDAERVACLVLDYRITGEEPLSLLRDACARRPDVPVVFFTSIGDPETMAAAREAGADAFVRKGPGGADALAETLADVLDEPRDG</sequence>
<name>A0A830FUT3_9EURY</name>
<dbReference type="Gene3D" id="3.40.50.2300">
    <property type="match status" value="1"/>
</dbReference>
<dbReference type="SMART" id="SM00448">
    <property type="entry name" value="REC"/>
    <property type="match status" value="1"/>
</dbReference>
<gene>
    <name evidence="4" type="ORF">GCM10009017_10790</name>
    <name evidence="5" type="ORF">J2752_001533</name>
</gene>
<reference evidence="4" key="1">
    <citation type="journal article" date="2014" name="Int. J. Syst. Evol. Microbiol.">
        <title>Complete genome sequence of Corynebacterium casei LMG S-19264T (=DSM 44701T), isolated from a smear-ripened cheese.</title>
        <authorList>
            <consortium name="US DOE Joint Genome Institute (JGI-PGF)"/>
            <person name="Walter F."/>
            <person name="Albersmeier A."/>
            <person name="Kalinowski J."/>
            <person name="Ruckert C."/>
        </authorList>
    </citation>
    <scope>NUCLEOTIDE SEQUENCE</scope>
    <source>
        <strain evidence="4">JCM 16108</strain>
    </source>
</reference>
<keyword evidence="5" id="KW-0238">DNA-binding</keyword>
<dbReference type="AlphaFoldDB" id="A0A830FUT3"/>
<comment type="caution">
    <text evidence="4">The sequence shown here is derived from an EMBL/GenBank/DDBJ whole genome shotgun (WGS) entry which is preliminary data.</text>
</comment>
<dbReference type="InterPro" id="IPR050595">
    <property type="entry name" value="Bact_response_regulator"/>
</dbReference>
<evidence type="ECO:0000313" key="6">
    <source>
        <dbReference type="Proteomes" id="UP000614609"/>
    </source>
</evidence>
<evidence type="ECO:0000313" key="4">
    <source>
        <dbReference type="EMBL" id="GGM62543.1"/>
    </source>
</evidence>
<dbReference type="Pfam" id="PF00072">
    <property type="entry name" value="Response_reg"/>
    <property type="match status" value="1"/>
</dbReference>